<evidence type="ECO:0000256" key="2">
    <source>
        <dbReference type="SAM" id="MobiDB-lite"/>
    </source>
</evidence>
<feature type="compositionally biased region" description="Basic and acidic residues" evidence="2">
    <location>
        <begin position="193"/>
        <end position="203"/>
    </location>
</feature>
<dbReference type="Gene3D" id="3.40.30.10">
    <property type="entry name" value="Glutaredoxin"/>
    <property type="match status" value="3"/>
</dbReference>
<dbReference type="InterPro" id="IPR013766">
    <property type="entry name" value="Thioredoxin_domain"/>
</dbReference>
<dbReference type="STRING" id="45351.A7S9T1"/>
<name>A7S9T1_NEMVE</name>
<proteinExistence type="inferred from homology"/>
<feature type="chain" id="PRO_5002714894" description="Thioredoxin domain-containing protein" evidence="3">
    <location>
        <begin position="21"/>
        <end position="345"/>
    </location>
</feature>
<dbReference type="GO" id="GO:0006457">
    <property type="term" value="P:protein folding"/>
    <property type="evidence" value="ECO:0000318"/>
    <property type="project" value="GO_Central"/>
</dbReference>
<dbReference type="FunFam" id="3.40.30.10:FF:000424">
    <property type="entry name" value="Predicted protein"/>
    <property type="match status" value="1"/>
</dbReference>
<dbReference type="Pfam" id="PF00085">
    <property type="entry name" value="Thioredoxin"/>
    <property type="match status" value="3"/>
</dbReference>
<evidence type="ECO:0000256" key="3">
    <source>
        <dbReference type="SAM" id="SignalP"/>
    </source>
</evidence>
<evidence type="ECO:0000313" key="5">
    <source>
        <dbReference type="EMBL" id="EDO39567.1"/>
    </source>
</evidence>
<dbReference type="InterPro" id="IPR017937">
    <property type="entry name" value="Thioredoxin_CS"/>
</dbReference>
<dbReference type="GO" id="GO:0005783">
    <property type="term" value="C:endoplasmic reticulum"/>
    <property type="evidence" value="ECO:0000318"/>
    <property type="project" value="GO_Central"/>
</dbReference>
<dbReference type="Proteomes" id="UP000001593">
    <property type="component" value="Unassembled WGS sequence"/>
</dbReference>
<organism evidence="5 6">
    <name type="scientific">Nematostella vectensis</name>
    <name type="common">Starlet sea anemone</name>
    <dbReference type="NCBI Taxonomy" id="45351"/>
    <lineage>
        <taxon>Eukaryota</taxon>
        <taxon>Metazoa</taxon>
        <taxon>Cnidaria</taxon>
        <taxon>Anthozoa</taxon>
        <taxon>Hexacorallia</taxon>
        <taxon>Actiniaria</taxon>
        <taxon>Edwardsiidae</taxon>
        <taxon>Nematostella</taxon>
    </lineage>
</organism>
<dbReference type="AlphaFoldDB" id="A7S9T1"/>
<evidence type="ECO:0000256" key="1">
    <source>
        <dbReference type="ARBA" id="ARBA00006347"/>
    </source>
</evidence>
<feature type="signal peptide" evidence="3">
    <location>
        <begin position="1"/>
        <end position="20"/>
    </location>
</feature>
<feature type="domain" description="Thioredoxin" evidence="4">
    <location>
        <begin position="202"/>
        <end position="328"/>
    </location>
</feature>
<dbReference type="CDD" id="cd02961">
    <property type="entry name" value="PDI_a_family"/>
    <property type="match status" value="2"/>
</dbReference>
<comment type="similarity">
    <text evidence="1">Belongs to the protein disulfide isomerase family.</text>
</comment>
<dbReference type="GO" id="GO:0003756">
    <property type="term" value="F:protein disulfide isomerase activity"/>
    <property type="evidence" value="ECO:0000318"/>
    <property type="project" value="GO_Central"/>
</dbReference>
<feature type="compositionally biased region" description="Polar residues" evidence="2">
    <location>
        <begin position="183"/>
        <end position="192"/>
    </location>
</feature>
<evidence type="ECO:0000313" key="6">
    <source>
        <dbReference type="Proteomes" id="UP000001593"/>
    </source>
</evidence>
<evidence type="ECO:0000259" key="4">
    <source>
        <dbReference type="PROSITE" id="PS51352"/>
    </source>
</evidence>
<gene>
    <name evidence="5" type="ORF">NEMVEDRAFT_v1g208977</name>
</gene>
<dbReference type="GO" id="GO:0034976">
    <property type="term" value="P:response to endoplasmic reticulum stress"/>
    <property type="evidence" value="ECO:0000318"/>
    <property type="project" value="GO_Central"/>
</dbReference>
<dbReference type="PANTHER" id="PTHR45672">
    <property type="entry name" value="PROTEIN DISULFIDE-ISOMERASE C17H9.14C-RELATED"/>
    <property type="match status" value="1"/>
</dbReference>
<dbReference type="HOGENOM" id="CLU_804887_0_0_1"/>
<dbReference type="EMBL" id="DS469605">
    <property type="protein sequence ID" value="EDO39567.1"/>
    <property type="molecule type" value="Genomic_DNA"/>
</dbReference>
<dbReference type="SUPFAM" id="SSF52833">
    <property type="entry name" value="Thioredoxin-like"/>
    <property type="match status" value="3"/>
</dbReference>
<dbReference type="eggNOG" id="KOG0191">
    <property type="taxonomic scope" value="Eukaryota"/>
</dbReference>
<dbReference type="InterPro" id="IPR051063">
    <property type="entry name" value="PDI"/>
</dbReference>
<protein>
    <recommendedName>
        <fullName evidence="4">Thioredoxin domain-containing protein</fullName>
    </recommendedName>
</protein>
<dbReference type="PROSITE" id="PS51352">
    <property type="entry name" value="THIOREDOXIN_2"/>
    <property type="match status" value="1"/>
</dbReference>
<dbReference type="PROSITE" id="PS00194">
    <property type="entry name" value="THIOREDOXIN_1"/>
    <property type="match status" value="1"/>
</dbReference>
<keyword evidence="6" id="KW-1185">Reference proteome</keyword>
<sequence>MRAFCVLLGLLAFLAGLITGEILELDDDNFEQTVKSSPLVLVDFYVPWCPHCTNLNPEFTQADSVLAKTQPTVRLAKTARLKAHPVMGTLWLCPHCTNLNPEFTQADSVLAKTQPTVRLAKVNCNAFNTKRICKDNNVRFLPWLVLFSQGKSFKLYGDLPRDAPTIIKFMNTAVQKPDLLDSLQDSTPQNKMQPKDTCDEASKDQGAAPDPASPAVLNLNDQNFNETIKKNEYVLVDFYAPWCSDCQRLSPLFDTAALQLRDNNPSLRFAKVVCDKGHADSFGVCGEAHLKFFPWVVLYHNSQQVKTYPFENWPDTCEFLWKLFQAEAGPEFVKKGVHLFKLNQI</sequence>
<dbReference type="PhylomeDB" id="A7S9T1"/>
<dbReference type="eggNOG" id="KOG0190">
    <property type="taxonomic scope" value="Eukaryota"/>
</dbReference>
<accession>A7S9T1</accession>
<feature type="region of interest" description="Disordered" evidence="2">
    <location>
        <begin position="181"/>
        <end position="216"/>
    </location>
</feature>
<dbReference type="InterPro" id="IPR036249">
    <property type="entry name" value="Thioredoxin-like_sf"/>
</dbReference>
<keyword evidence="3" id="KW-0732">Signal</keyword>
<dbReference type="InParanoid" id="A7S9T1"/>
<reference evidence="5 6" key="1">
    <citation type="journal article" date="2007" name="Science">
        <title>Sea anemone genome reveals ancestral eumetazoan gene repertoire and genomic organization.</title>
        <authorList>
            <person name="Putnam N.H."/>
            <person name="Srivastava M."/>
            <person name="Hellsten U."/>
            <person name="Dirks B."/>
            <person name="Chapman J."/>
            <person name="Salamov A."/>
            <person name="Terry A."/>
            <person name="Shapiro H."/>
            <person name="Lindquist E."/>
            <person name="Kapitonov V.V."/>
            <person name="Jurka J."/>
            <person name="Genikhovich G."/>
            <person name="Grigoriev I.V."/>
            <person name="Lucas S.M."/>
            <person name="Steele R.E."/>
            <person name="Finnerty J.R."/>
            <person name="Technau U."/>
            <person name="Martindale M.Q."/>
            <person name="Rokhsar D.S."/>
        </authorList>
    </citation>
    <scope>NUCLEOTIDE SEQUENCE [LARGE SCALE GENOMIC DNA]</scope>
    <source>
        <strain evidence="6">CH2 X CH6</strain>
    </source>
</reference>